<dbReference type="PANTHER" id="PTHR46246">
    <property type="entry name" value="GUANOSINE-3',5'-BIS(DIPHOSPHATE) 3'-PYROPHOSPHOHYDROLASE MESH1"/>
    <property type="match status" value="1"/>
</dbReference>
<evidence type="ECO:0000313" key="1">
    <source>
        <dbReference type="EMBL" id="QKU35857.1"/>
    </source>
</evidence>
<dbReference type="PANTHER" id="PTHR46246:SF1">
    <property type="entry name" value="GUANOSINE-3',5'-BIS(DIPHOSPHATE) 3'-PYROPHOSPHOHYDROLASE MESH1"/>
    <property type="match status" value="1"/>
</dbReference>
<sequence>MDKLINAINFACVAHRNQRRKDEAKTPYINHPVEVMTFLCNSDVTDVDTLCAAVLHDTIEDVGVTYEQLRELFGENVANIVRECSDNKSLPKEVRKQDQIIHARHASVAAKLVKAADKLSNLSGLDTNPPTKWTPEEIEGYFCWSYAVWKELAGHNAILDEKLLFLFKKRHLTGLSEDELNDRLLAYYANIKMSE</sequence>
<keyword evidence="1" id="KW-0378">Hydrolase</keyword>
<dbReference type="RefSeq" id="YP_010782540.1">
    <property type="nucleotide sequence ID" value="NC_075039.1"/>
</dbReference>
<dbReference type="Pfam" id="PF13328">
    <property type="entry name" value="HD_4"/>
    <property type="match status" value="1"/>
</dbReference>
<protein>
    <submittedName>
        <fullName evidence="1">HD superfamily phosphohydrolase</fullName>
    </submittedName>
</protein>
<dbReference type="Gene3D" id="1.10.3210.10">
    <property type="entry name" value="Hypothetical protein af1432"/>
    <property type="match status" value="1"/>
</dbReference>
<dbReference type="SUPFAM" id="SSF109604">
    <property type="entry name" value="HD-domain/PDEase-like"/>
    <property type="match status" value="1"/>
</dbReference>
<name>A0A6N1NU27_9VIRU</name>
<proteinExistence type="predicted"/>
<accession>A0A6N1NU27</accession>
<reference evidence="1" key="2">
    <citation type="journal article" date="2018" name="Nat. Commun.">
        <title>Tailed giant Tupanvirus possesses the most complete translational apparatus of the known virosphere.</title>
        <authorList>
            <person name="Abrahao J."/>
            <person name="Silva L."/>
            <person name="Silva L.S."/>
            <person name="Khalil J.Y.B."/>
            <person name="Rodrigues R."/>
            <person name="Arantes T."/>
            <person name="Assis F."/>
            <person name="Boratto P."/>
            <person name="Andrade M."/>
            <person name="Kroon E.G."/>
            <person name="Ribeiro B."/>
            <person name="Bergier I."/>
            <person name="Seligmann H."/>
            <person name="Ghigo E."/>
            <person name="Colson P."/>
            <person name="Levasseur A."/>
            <person name="Kroemer G."/>
            <person name="Raoult D."/>
            <person name="La Scola B."/>
        </authorList>
    </citation>
    <scope>NUCLEOTIDE SEQUENCE [LARGE SCALE GENOMIC DNA]</scope>
    <source>
        <strain evidence="1">Soda lake</strain>
    </source>
</reference>
<dbReference type="KEGG" id="vg:80519304"/>
<dbReference type="EMBL" id="KY523104">
    <property type="protein sequence ID" value="QKU35857.1"/>
    <property type="molecule type" value="Genomic_DNA"/>
</dbReference>
<dbReference type="GO" id="GO:0008893">
    <property type="term" value="F:guanosine-3',5'-bis(diphosphate) 3'-diphosphatase activity"/>
    <property type="evidence" value="ECO:0007669"/>
    <property type="project" value="TreeGrafter"/>
</dbReference>
<organism evidence="1">
    <name type="scientific">Tupanvirus soda lake</name>
    <dbReference type="NCBI Taxonomy" id="2126985"/>
    <lineage>
        <taxon>Viruses</taxon>
        <taxon>Varidnaviria</taxon>
        <taxon>Bamfordvirae</taxon>
        <taxon>Nucleocytoviricota</taxon>
        <taxon>Megaviricetes</taxon>
        <taxon>Imitervirales</taxon>
        <taxon>Mimiviridae</taxon>
        <taxon>Megamimivirinae</taxon>
        <taxon>Tupanvirus</taxon>
        <taxon>Tupanvirus salinum</taxon>
    </lineage>
</organism>
<reference evidence="1" key="1">
    <citation type="submission" date="2017-01" db="EMBL/GenBank/DDBJ databases">
        <authorList>
            <person name="Assis F.L."/>
            <person name="Abrahao J.S."/>
            <person name="Silva L."/>
            <person name="Khalil J.B."/>
            <person name="Rodrigues R."/>
            <person name="Silva L.S."/>
            <person name="Arantes T."/>
            <person name="Boratto P."/>
            <person name="Andrade M."/>
            <person name="Kroon E.G."/>
            <person name="Ribeiro B."/>
            <person name="Bergier I."/>
            <person name="Seligmann H."/>
            <person name="Ghigo E."/>
            <person name="Colson P."/>
            <person name="Levasseur A."/>
            <person name="Raoult D."/>
            <person name="Scola B.L."/>
        </authorList>
    </citation>
    <scope>NUCLEOTIDE SEQUENCE</scope>
    <source>
        <strain evidence="1">Soda lake</strain>
    </source>
</reference>
<dbReference type="GeneID" id="80519304"/>
<dbReference type="InterPro" id="IPR052194">
    <property type="entry name" value="MESH1"/>
</dbReference>